<feature type="compositionally biased region" description="Basic and acidic residues" evidence="1">
    <location>
        <begin position="233"/>
        <end position="245"/>
    </location>
</feature>
<proteinExistence type="predicted"/>
<evidence type="ECO:0000256" key="1">
    <source>
        <dbReference type="SAM" id="MobiDB-lite"/>
    </source>
</evidence>
<feature type="region of interest" description="Disordered" evidence="1">
    <location>
        <begin position="215"/>
        <end position="245"/>
    </location>
</feature>
<dbReference type="Proteomes" id="UP000828390">
    <property type="component" value="Unassembled WGS sequence"/>
</dbReference>
<feature type="region of interest" description="Disordered" evidence="1">
    <location>
        <begin position="1"/>
        <end position="26"/>
    </location>
</feature>
<reference evidence="2" key="1">
    <citation type="journal article" date="2019" name="bioRxiv">
        <title>The Genome of the Zebra Mussel, Dreissena polymorpha: A Resource for Invasive Species Research.</title>
        <authorList>
            <person name="McCartney M.A."/>
            <person name="Auch B."/>
            <person name="Kono T."/>
            <person name="Mallez S."/>
            <person name="Zhang Y."/>
            <person name="Obille A."/>
            <person name="Becker A."/>
            <person name="Abrahante J.E."/>
            <person name="Garbe J."/>
            <person name="Badalamenti J.P."/>
            <person name="Herman A."/>
            <person name="Mangelson H."/>
            <person name="Liachko I."/>
            <person name="Sullivan S."/>
            <person name="Sone E.D."/>
            <person name="Koren S."/>
            <person name="Silverstein K.A.T."/>
            <person name="Beckman K.B."/>
            <person name="Gohl D.M."/>
        </authorList>
    </citation>
    <scope>NUCLEOTIDE SEQUENCE</scope>
    <source>
        <strain evidence="2">Duluth1</strain>
        <tissue evidence="2">Whole animal</tissue>
    </source>
</reference>
<keyword evidence="3" id="KW-1185">Reference proteome</keyword>
<reference evidence="2" key="2">
    <citation type="submission" date="2020-11" db="EMBL/GenBank/DDBJ databases">
        <authorList>
            <person name="McCartney M.A."/>
            <person name="Auch B."/>
            <person name="Kono T."/>
            <person name="Mallez S."/>
            <person name="Becker A."/>
            <person name="Gohl D.M."/>
            <person name="Silverstein K.A.T."/>
            <person name="Koren S."/>
            <person name="Bechman K.B."/>
            <person name="Herman A."/>
            <person name="Abrahante J.E."/>
            <person name="Garbe J."/>
        </authorList>
    </citation>
    <scope>NUCLEOTIDE SEQUENCE</scope>
    <source>
        <strain evidence="2">Duluth1</strain>
        <tissue evidence="2">Whole animal</tissue>
    </source>
</reference>
<dbReference type="AlphaFoldDB" id="A0A9D4QL88"/>
<feature type="compositionally biased region" description="Polar residues" evidence="1">
    <location>
        <begin position="7"/>
        <end position="21"/>
    </location>
</feature>
<name>A0A9D4QL88_DREPO</name>
<organism evidence="2 3">
    <name type="scientific">Dreissena polymorpha</name>
    <name type="common">Zebra mussel</name>
    <name type="synonym">Mytilus polymorpha</name>
    <dbReference type="NCBI Taxonomy" id="45954"/>
    <lineage>
        <taxon>Eukaryota</taxon>
        <taxon>Metazoa</taxon>
        <taxon>Spiralia</taxon>
        <taxon>Lophotrochozoa</taxon>
        <taxon>Mollusca</taxon>
        <taxon>Bivalvia</taxon>
        <taxon>Autobranchia</taxon>
        <taxon>Heteroconchia</taxon>
        <taxon>Euheterodonta</taxon>
        <taxon>Imparidentia</taxon>
        <taxon>Neoheterodontei</taxon>
        <taxon>Myida</taxon>
        <taxon>Dreissenoidea</taxon>
        <taxon>Dreissenidae</taxon>
        <taxon>Dreissena</taxon>
    </lineage>
</organism>
<evidence type="ECO:0000313" key="3">
    <source>
        <dbReference type="Proteomes" id="UP000828390"/>
    </source>
</evidence>
<accession>A0A9D4QL88</accession>
<protein>
    <submittedName>
        <fullName evidence="2">Uncharacterized protein</fullName>
    </submittedName>
</protein>
<comment type="caution">
    <text evidence="2">The sequence shown here is derived from an EMBL/GenBank/DDBJ whole genome shotgun (WGS) entry which is preliminary data.</text>
</comment>
<sequence>MERDNENLGSATPSRFMNPSRASRLDFDGDDEVIDGQISAREPLQNREMHLGKETDNREKTQFAKQTMALRKMAQTPVDKRLLYRDCCIETIRLLYRDCCIETRLLYRDCCIETRLLYRDCCIETRLLYRDCCIETRLLYRDCCIETPLTKYNNSRTGSQTGHYFSPESIWPYDRHGKPAENDSRHQGSVSGTDVRAGWISRPQSVLDDADVFTHTPRDSELKPIKSGRSKTNLHDIRGGRDGNT</sequence>
<evidence type="ECO:0000313" key="2">
    <source>
        <dbReference type="EMBL" id="KAH3835318.1"/>
    </source>
</evidence>
<gene>
    <name evidence="2" type="ORF">DPMN_108669</name>
</gene>
<dbReference type="EMBL" id="JAIWYP010000004">
    <property type="protein sequence ID" value="KAH3835318.1"/>
    <property type="molecule type" value="Genomic_DNA"/>
</dbReference>